<evidence type="ECO:0000313" key="2">
    <source>
        <dbReference type="Proteomes" id="UP000887578"/>
    </source>
</evidence>
<dbReference type="Proteomes" id="UP000887578">
    <property type="component" value="Unplaced"/>
</dbReference>
<evidence type="ECO:0000256" key="1">
    <source>
        <dbReference type="SAM" id="MobiDB-lite"/>
    </source>
</evidence>
<proteinExistence type="predicted"/>
<dbReference type="WBParaSite" id="PDA_v2.g2285.t1">
    <property type="protein sequence ID" value="PDA_v2.g2285.t1"/>
    <property type="gene ID" value="PDA_v2.g2285"/>
</dbReference>
<reference evidence="3" key="1">
    <citation type="submission" date="2022-11" db="UniProtKB">
        <authorList>
            <consortium name="WormBaseParasite"/>
        </authorList>
    </citation>
    <scope>IDENTIFICATION</scope>
</reference>
<evidence type="ECO:0000313" key="3">
    <source>
        <dbReference type="WBParaSite" id="PDA_v2.g2285.t1"/>
    </source>
</evidence>
<accession>A0A914PWZ6</accession>
<organism evidence="2 3">
    <name type="scientific">Panagrolaimus davidi</name>
    <dbReference type="NCBI Taxonomy" id="227884"/>
    <lineage>
        <taxon>Eukaryota</taxon>
        <taxon>Metazoa</taxon>
        <taxon>Ecdysozoa</taxon>
        <taxon>Nematoda</taxon>
        <taxon>Chromadorea</taxon>
        <taxon>Rhabditida</taxon>
        <taxon>Tylenchina</taxon>
        <taxon>Panagrolaimomorpha</taxon>
        <taxon>Panagrolaimoidea</taxon>
        <taxon>Panagrolaimidae</taxon>
        <taxon>Panagrolaimus</taxon>
    </lineage>
</organism>
<sequence length="83" mass="8940">MSLASKLRAKFTSNDTDSSSSDSEYVGVKNSTIYGSSQSNNALLCNFEESALNGRLEPISSIDGFKLQLVSGSFSVPHTIICW</sequence>
<keyword evidence="2" id="KW-1185">Reference proteome</keyword>
<protein>
    <submittedName>
        <fullName evidence="3">Uncharacterized protein</fullName>
    </submittedName>
</protein>
<dbReference type="AlphaFoldDB" id="A0A914PWZ6"/>
<name>A0A914PWZ6_9BILA</name>
<feature type="compositionally biased region" description="Low complexity" evidence="1">
    <location>
        <begin position="12"/>
        <end position="23"/>
    </location>
</feature>
<feature type="region of interest" description="Disordered" evidence="1">
    <location>
        <begin position="1"/>
        <end position="25"/>
    </location>
</feature>